<reference evidence="2" key="2">
    <citation type="submission" date="2021-08" db="EMBL/GenBank/DDBJ databases">
        <authorList>
            <person name="Tani A."/>
            <person name="Ola A."/>
            <person name="Ogura Y."/>
            <person name="Katsura K."/>
            <person name="Hayashi T."/>
        </authorList>
    </citation>
    <scope>NUCLEOTIDE SEQUENCE</scope>
    <source>
        <strain evidence="2">JCM 32048</strain>
    </source>
</reference>
<name>A0AA37M7S2_9HYPH</name>
<dbReference type="Pfam" id="PF19955">
    <property type="entry name" value="EAD1"/>
    <property type="match status" value="1"/>
</dbReference>
<dbReference type="Proteomes" id="UP001055286">
    <property type="component" value="Unassembled WGS sequence"/>
</dbReference>
<reference evidence="2" key="1">
    <citation type="journal article" date="2016" name="Front. Microbiol.">
        <title>Genome Sequence of the Piezophilic, Mesophilic Sulfate-Reducing Bacterium Desulfovibrio indicus J2T.</title>
        <authorList>
            <person name="Cao J."/>
            <person name="Maignien L."/>
            <person name="Shao Z."/>
            <person name="Alain K."/>
            <person name="Jebbar M."/>
        </authorList>
    </citation>
    <scope>NUCLEOTIDE SEQUENCE</scope>
    <source>
        <strain evidence="2">JCM 32048</strain>
    </source>
</reference>
<evidence type="ECO:0000313" key="3">
    <source>
        <dbReference type="Proteomes" id="UP001055286"/>
    </source>
</evidence>
<protein>
    <recommendedName>
        <fullName evidence="1">Effector-associated domain-containing protein</fullName>
    </recommendedName>
</protein>
<evidence type="ECO:0000259" key="1">
    <source>
        <dbReference type="Pfam" id="PF19955"/>
    </source>
</evidence>
<accession>A0AA37M7S2</accession>
<keyword evidence="3" id="KW-1185">Reference proteome</keyword>
<feature type="domain" description="Effector-associated" evidence="1">
    <location>
        <begin position="20"/>
        <end position="97"/>
    </location>
</feature>
<proteinExistence type="predicted"/>
<gene>
    <name evidence="2" type="ORF">MPEAHAMD_5627</name>
</gene>
<evidence type="ECO:0000313" key="2">
    <source>
        <dbReference type="EMBL" id="GJD65437.1"/>
    </source>
</evidence>
<sequence length="103" mass="10711">MGPSEPGTPHGRPSPDPVVILADLFPGGPSVTGIWERAGGDPSRLDASGDGNAQWRAALGKFRRGGGGANITAESLFAVVRDEYPKYSDLPALERALASLSPR</sequence>
<comment type="caution">
    <text evidence="2">The sequence shown here is derived from an EMBL/GenBank/DDBJ whole genome shotgun (WGS) entry which is preliminary data.</text>
</comment>
<dbReference type="EMBL" id="BPQJ01000040">
    <property type="protein sequence ID" value="GJD65437.1"/>
    <property type="molecule type" value="Genomic_DNA"/>
</dbReference>
<organism evidence="2 3">
    <name type="scientific">Methylobacterium frigidaeris</name>
    <dbReference type="NCBI Taxonomy" id="2038277"/>
    <lineage>
        <taxon>Bacteria</taxon>
        <taxon>Pseudomonadati</taxon>
        <taxon>Pseudomonadota</taxon>
        <taxon>Alphaproteobacteria</taxon>
        <taxon>Hyphomicrobiales</taxon>
        <taxon>Methylobacteriaceae</taxon>
        <taxon>Methylobacterium</taxon>
    </lineage>
</organism>
<dbReference type="AlphaFoldDB" id="A0AA37M7S2"/>
<dbReference type="InterPro" id="IPR045430">
    <property type="entry name" value="EAD1"/>
</dbReference>